<dbReference type="Gene3D" id="1.20.120.450">
    <property type="entry name" value="dinb family like domain"/>
    <property type="match status" value="1"/>
</dbReference>
<evidence type="ECO:0000313" key="3">
    <source>
        <dbReference type="Proteomes" id="UP000317422"/>
    </source>
</evidence>
<dbReference type="OrthoDB" id="5185819at2"/>
<dbReference type="EMBL" id="VFQC01000002">
    <property type="protein sequence ID" value="TQN28488.1"/>
    <property type="molecule type" value="Genomic_DNA"/>
</dbReference>
<reference evidence="2 3" key="1">
    <citation type="submission" date="2019-06" db="EMBL/GenBank/DDBJ databases">
        <title>Sequencing the genomes of 1000 actinobacteria strains.</title>
        <authorList>
            <person name="Klenk H.-P."/>
        </authorList>
    </citation>
    <scope>NUCLEOTIDE SEQUENCE [LARGE SCALE GENOMIC DNA]</scope>
    <source>
        <strain evidence="2 3">DSM 45015</strain>
    </source>
</reference>
<dbReference type="InterPro" id="IPR024344">
    <property type="entry name" value="MDMPI_metal-binding"/>
</dbReference>
<dbReference type="RefSeq" id="WP_141925534.1">
    <property type="nucleotide sequence ID" value="NZ_VFQC01000002.1"/>
</dbReference>
<proteinExistence type="predicted"/>
<dbReference type="AlphaFoldDB" id="A0A543N9J4"/>
<sequence>MTDISERYTRLGDDFAATLTAVPTRQWDSPSPCAGWTARDVVRHVVHTQGMFLSLVGRELGPAPSVDDDPAAAWDAVRAVVRSDLEDPDRAAAEFDGAWGRTRFEDAVNMFLCFDLVVHRWDVARATGGDERMEPADVRWAAEQAERFGDALRGDGVCGPELTPPEEADEQTRLLAFLGRRSW</sequence>
<accession>A0A543N9J4</accession>
<evidence type="ECO:0000313" key="2">
    <source>
        <dbReference type="EMBL" id="TQN28488.1"/>
    </source>
</evidence>
<dbReference type="InterPro" id="IPR017517">
    <property type="entry name" value="Maleyloyr_isom"/>
</dbReference>
<gene>
    <name evidence="2" type="ORF">FHX37_3833</name>
</gene>
<dbReference type="InterPro" id="IPR017520">
    <property type="entry name" value="CHP03086"/>
</dbReference>
<evidence type="ECO:0000259" key="1">
    <source>
        <dbReference type="Pfam" id="PF11716"/>
    </source>
</evidence>
<dbReference type="Pfam" id="PF11716">
    <property type="entry name" value="MDMPI_N"/>
    <property type="match status" value="1"/>
</dbReference>
<keyword evidence="3" id="KW-1185">Reference proteome</keyword>
<protein>
    <submittedName>
        <fullName evidence="2">Uncharacterized protein (TIGR03086 family)</fullName>
    </submittedName>
</protein>
<dbReference type="NCBIfam" id="TIGR03083">
    <property type="entry name" value="maleylpyruvate isomerase family mycothiol-dependent enzyme"/>
    <property type="match status" value="1"/>
</dbReference>
<dbReference type="NCBIfam" id="TIGR03086">
    <property type="entry name" value="TIGR03086 family metal-binding protein"/>
    <property type="match status" value="1"/>
</dbReference>
<feature type="domain" description="Mycothiol-dependent maleylpyruvate isomerase metal-binding" evidence="1">
    <location>
        <begin position="10"/>
        <end position="124"/>
    </location>
</feature>
<dbReference type="Proteomes" id="UP000317422">
    <property type="component" value="Unassembled WGS sequence"/>
</dbReference>
<dbReference type="InterPro" id="IPR034660">
    <property type="entry name" value="DinB/YfiT-like"/>
</dbReference>
<name>A0A543N9J4_9ACTN</name>
<comment type="caution">
    <text evidence="2">The sequence shown here is derived from an EMBL/GenBank/DDBJ whole genome shotgun (WGS) entry which is preliminary data.</text>
</comment>
<organism evidence="2 3">
    <name type="scientific">Haloactinospora alba</name>
    <dbReference type="NCBI Taxonomy" id="405555"/>
    <lineage>
        <taxon>Bacteria</taxon>
        <taxon>Bacillati</taxon>
        <taxon>Actinomycetota</taxon>
        <taxon>Actinomycetes</taxon>
        <taxon>Streptosporangiales</taxon>
        <taxon>Nocardiopsidaceae</taxon>
        <taxon>Haloactinospora</taxon>
    </lineage>
</organism>
<dbReference type="SUPFAM" id="SSF109854">
    <property type="entry name" value="DinB/YfiT-like putative metalloenzymes"/>
    <property type="match status" value="1"/>
</dbReference>
<dbReference type="GO" id="GO:0046872">
    <property type="term" value="F:metal ion binding"/>
    <property type="evidence" value="ECO:0007669"/>
    <property type="project" value="InterPro"/>
</dbReference>